<dbReference type="EMBL" id="SIKX01000001">
    <property type="protein sequence ID" value="TBF21386.1"/>
    <property type="molecule type" value="Genomic_DNA"/>
</dbReference>
<proteinExistence type="predicted"/>
<dbReference type="AlphaFoldDB" id="A0AAE8QHK8"/>
<dbReference type="RefSeq" id="WP_027689483.1">
    <property type="nucleotide sequence ID" value="NZ_CP140840.1"/>
</dbReference>
<protein>
    <submittedName>
        <fullName evidence="1">Uncharacterized protein</fullName>
    </submittedName>
</protein>
<reference evidence="1 2" key="1">
    <citation type="submission" date="2019-02" db="EMBL/GenBank/DDBJ databases">
        <title>The genomic architecture of introgression among sibling species of bacteria.</title>
        <authorList>
            <person name="Cavassim M.I.A."/>
            <person name="Moeskjaer S."/>
            <person name="Moslemi C."/>
            <person name="Fields B."/>
            <person name="Bachmann A."/>
            <person name="Vilhjalmsson B."/>
            <person name="Schierup M.H."/>
            <person name="Young J.P.W."/>
            <person name="Andersen S.U."/>
        </authorList>
    </citation>
    <scope>NUCLEOTIDE SEQUENCE [LARGE SCALE GENOMIC DNA]</scope>
    <source>
        <strain evidence="1 2">SM42</strain>
    </source>
</reference>
<evidence type="ECO:0000313" key="2">
    <source>
        <dbReference type="Proteomes" id="UP000291892"/>
    </source>
</evidence>
<name>A0AAE8QHK8_9HYPH</name>
<dbReference type="Proteomes" id="UP000291892">
    <property type="component" value="Unassembled WGS sequence"/>
</dbReference>
<evidence type="ECO:0000313" key="1">
    <source>
        <dbReference type="EMBL" id="TBF21386.1"/>
    </source>
</evidence>
<organism evidence="1 2">
    <name type="scientific">Rhizobium ruizarguesonis</name>
    <dbReference type="NCBI Taxonomy" id="2081791"/>
    <lineage>
        <taxon>Bacteria</taxon>
        <taxon>Pseudomonadati</taxon>
        <taxon>Pseudomonadota</taxon>
        <taxon>Alphaproteobacteria</taxon>
        <taxon>Hyphomicrobiales</taxon>
        <taxon>Rhizobiaceae</taxon>
        <taxon>Rhizobium/Agrobacterium group</taxon>
        <taxon>Rhizobium</taxon>
    </lineage>
</organism>
<gene>
    <name evidence="1" type="ORF">ELG94_25055</name>
</gene>
<sequence>MRILPPCKEIICANSDAPIRFDVAAIIFRGRNPAEQIDIFLKPVLVAASWFCDLEEGSSVNDDHLICAARIHRKQSFVAGRLHHSTDQL</sequence>
<accession>A0AAE8QHK8</accession>
<comment type="caution">
    <text evidence="1">The sequence shown here is derived from an EMBL/GenBank/DDBJ whole genome shotgun (WGS) entry which is preliminary data.</text>
</comment>